<dbReference type="InterPro" id="IPR008333">
    <property type="entry name" value="Cbr1-like_FAD-bd_dom"/>
</dbReference>
<dbReference type="Pfam" id="PF00970">
    <property type="entry name" value="FAD_binding_6"/>
    <property type="match status" value="1"/>
</dbReference>
<dbReference type="InterPro" id="IPR039261">
    <property type="entry name" value="FNR_nucleotide-bd"/>
</dbReference>
<dbReference type="InterPro" id="IPR050353">
    <property type="entry name" value="PyrK_electron_transfer"/>
</dbReference>
<dbReference type="Pfam" id="PF10418">
    <property type="entry name" value="DHODB_Fe-S_bind"/>
    <property type="match status" value="1"/>
</dbReference>
<dbReference type="EMBL" id="OX365700">
    <property type="protein sequence ID" value="CAI4033844.1"/>
    <property type="molecule type" value="Genomic_DNA"/>
</dbReference>
<dbReference type="InterPro" id="IPR017938">
    <property type="entry name" value="Riboflavin_synthase-like_b-brl"/>
</dbReference>
<dbReference type="PRINTS" id="PR00406">
    <property type="entry name" value="CYTB5RDTASE"/>
</dbReference>
<dbReference type="GO" id="GO:0016491">
    <property type="term" value="F:oxidoreductase activity"/>
    <property type="evidence" value="ECO:0007669"/>
    <property type="project" value="InterPro"/>
</dbReference>
<dbReference type="InterPro" id="IPR001433">
    <property type="entry name" value="OxRdtase_FAD/NAD-bd"/>
</dbReference>
<dbReference type="Pfam" id="PF00175">
    <property type="entry name" value="NAD_binding_1"/>
    <property type="match status" value="1"/>
</dbReference>
<dbReference type="GO" id="GO:0051537">
    <property type="term" value="F:2 iron, 2 sulfur cluster binding"/>
    <property type="evidence" value="ECO:0007669"/>
    <property type="project" value="UniProtKB-KW"/>
</dbReference>
<dbReference type="PANTHER" id="PTHR43513:SF1">
    <property type="entry name" value="ANAEROBIC SULFITE REDUCTASE SUBUNIT B"/>
    <property type="match status" value="1"/>
</dbReference>
<dbReference type="Gene3D" id="2.40.30.10">
    <property type="entry name" value="Translation factors"/>
    <property type="match status" value="1"/>
</dbReference>
<dbReference type="CDD" id="cd06221">
    <property type="entry name" value="sulfite_reductase_like"/>
    <property type="match status" value="1"/>
</dbReference>
<feature type="binding site" evidence="1">
    <location>
        <position position="276"/>
    </location>
    <ligand>
        <name>[2Fe-2S] cluster</name>
        <dbReference type="ChEBI" id="CHEBI:190135"/>
    </ligand>
</feature>
<proteinExistence type="predicted"/>
<feature type="binding site" evidence="1">
    <location>
        <position position="284"/>
    </location>
    <ligand>
        <name>[2Fe-2S] cluster</name>
        <dbReference type="ChEBI" id="CHEBI:190135"/>
    </ligand>
</feature>
<sequence>MKGMSEHPIGDKPMGAVPMADRPDIAAQPNPYLIRPAVIVDRVREAEDILTFRLALTDTAGQSPFRFRAGQFNMIYLFGVGEVAISIVSDPDEPNLLDHTIRLVGRVTKAIGQLQKGDRVGIRGPFGQGWPLDEARGKDVVIVTGGLGCAPVVGAIQYIFRRREQYGAVKILHGVKTPHDLLYRERFDLWRRSPNTEVLLTSDRPDKTWRYHIGVVTELFEAVQLDPHRTLVLMCGPEIMMRLGVPILRARGIPATAIYVSLERHMECGIGLCGHCQMGPYFLCKDGPVMRYDRIEPFMGREGM</sequence>
<dbReference type="AlphaFoldDB" id="A0AA86TFH9"/>
<keyword evidence="1" id="KW-0001">2Fe-2S</keyword>
<organism evidence="3 4">
    <name type="scientific">Nitrospira tepida</name>
    <dbReference type="NCBI Taxonomy" id="2973512"/>
    <lineage>
        <taxon>Bacteria</taxon>
        <taxon>Pseudomonadati</taxon>
        <taxon>Nitrospirota</taxon>
        <taxon>Nitrospiria</taxon>
        <taxon>Nitrospirales</taxon>
        <taxon>Nitrospiraceae</taxon>
        <taxon>Nitrospira</taxon>
    </lineage>
</organism>
<accession>A0AA86TFH9</accession>
<evidence type="ECO:0000313" key="4">
    <source>
        <dbReference type="Proteomes" id="UP001179121"/>
    </source>
</evidence>
<dbReference type="PIRSF" id="PIRSF006816">
    <property type="entry name" value="Cyc3_hyd_g"/>
    <property type="match status" value="1"/>
</dbReference>
<dbReference type="GO" id="GO:0046872">
    <property type="term" value="F:metal ion binding"/>
    <property type="evidence" value="ECO:0007669"/>
    <property type="project" value="UniProtKB-KW"/>
</dbReference>
<feature type="binding site" evidence="1">
    <location>
        <position position="273"/>
    </location>
    <ligand>
        <name>[2Fe-2S] cluster</name>
        <dbReference type="ChEBI" id="CHEBI:190135"/>
    </ligand>
</feature>
<dbReference type="InterPro" id="IPR017927">
    <property type="entry name" value="FAD-bd_FR_type"/>
</dbReference>
<dbReference type="PROSITE" id="PS51384">
    <property type="entry name" value="FAD_FR"/>
    <property type="match status" value="1"/>
</dbReference>
<dbReference type="GO" id="GO:0050660">
    <property type="term" value="F:flavin adenine dinucleotide binding"/>
    <property type="evidence" value="ECO:0007669"/>
    <property type="project" value="InterPro"/>
</dbReference>
<dbReference type="PANTHER" id="PTHR43513">
    <property type="entry name" value="DIHYDROOROTATE DEHYDROGENASE B (NAD(+)), ELECTRON TRANSFER SUBUNIT"/>
    <property type="match status" value="1"/>
</dbReference>
<dbReference type="Proteomes" id="UP001179121">
    <property type="component" value="Chromosome"/>
</dbReference>
<feature type="domain" description="FAD-binding FR-type" evidence="2">
    <location>
        <begin position="32"/>
        <end position="132"/>
    </location>
</feature>
<keyword evidence="1" id="KW-0479">Metal-binding</keyword>
<reference evidence="3" key="1">
    <citation type="submission" date="2022-10" db="EMBL/GenBank/DDBJ databases">
        <authorList>
            <person name="Koch H."/>
        </authorList>
    </citation>
    <scope>NUCLEOTIDE SEQUENCE</scope>
    <source>
        <strain evidence="3">DNF</strain>
    </source>
</reference>
<keyword evidence="4" id="KW-1185">Reference proteome</keyword>
<evidence type="ECO:0000259" key="2">
    <source>
        <dbReference type="PROSITE" id="PS51384"/>
    </source>
</evidence>
<dbReference type="GO" id="GO:0006221">
    <property type="term" value="P:pyrimidine nucleotide biosynthetic process"/>
    <property type="evidence" value="ECO:0007669"/>
    <property type="project" value="InterPro"/>
</dbReference>
<keyword evidence="1" id="KW-0408">Iron</keyword>
<feature type="binding site" evidence="1">
    <location>
        <position position="268"/>
    </location>
    <ligand>
        <name>[2Fe-2S] cluster</name>
        <dbReference type="ChEBI" id="CHEBI:190135"/>
    </ligand>
</feature>
<dbReference type="SUPFAM" id="SSF52343">
    <property type="entry name" value="Ferredoxin reductase-like, C-terminal NADP-linked domain"/>
    <property type="match status" value="1"/>
</dbReference>
<keyword evidence="1" id="KW-0411">Iron-sulfur</keyword>
<name>A0AA86TFH9_9BACT</name>
<dbReference type="InterPro" id="IPR012165">
    <property type="entry name" value="Cyt_c3_hydrogenase_gsu"/>
</dbReference>
<comment type="cofactor">
    <cofactor evidence="1">
        <name>[2Fe-2S] cluster</name>
        <dbReference type="ChEBI" id="CHEBI:190135"/>
    </cofactor>
    <text evidence="1">Binds 1 [2Fe-2S] cluster per subunit.</text>
</comment>
<dbReference type="SUPFAM" id="SSF63380">
    <property type="entry name" value="Riboflavin synthase domain-like"/>
    <property type="match status" value="1"/>
</dbReference>
<dbReference type="Gene3D" id="3.40.50.80">
    <property type="entry name" value="Nucleotide-binding domain of ferredoxin-NADP reductase (FNR) module"/>
    <property type="match status" value="1"/>
</dbReference>
<evidence type="ECO:0000256" key="1">
    <source>
        <dbReference type="PIRSR" id="PIRSR006816-2"/>
    </source>
</evidence>
<evidence type="ECO:0000313" key="3">
    <source>
        <dbReference type="EMBL" id="CAI4033844.1"/>
    </source>
</evidence>
<dbReference type="InterPro" id="IPR019480">
    <property type="entry name" value="Dihydroorotate_DH_Fe-S-bd"/>
</dbReference>
<protein>
    <submittedName>
        <fullName evidence="3">[NiFe] hydrogenase, gamma subunit</fullName>
    </submittedName>
</protein>
<gene>
    <name evidence="3" type="ORF">DNFV4_04286</name>
</gene>
<dbReference type="KEGG" id="nti:DNFV4_04286"/>